<organism evidence="1 2">
    <name type="scientific">Rathayibacter oskolensis</name>
    <dbReference type="NCBI Taxonomy" id="1891671"/>
    <lineage>
        <taxon>Bacteria</taxon>
        <taxon>Bacillati</taxon>
        <taxon>Actinomycetota</taxon>
        <taxon>Actinomycetes</taxon>
        <taxon>Micrococcales</taxon>
        <taxon>Microbacteriaceae</taxon>
        <taxon>Rathayibacter</taxon>
    </lineage>
</organism>
<reference evidence="2" key="1">
    <citation type="submission" date="2017-04" db="EMBL/GenBank/DDBJ databases">
        <authorList>
            <person name="Varghese N."/>
            <person name="Submissions S."/>
        </authorList>
    </citation>
    <scope>NUCLEOTIDE SEQUENCE [LARGE SCALE GENOMIC DNA]</scope>
    <source>
        <strain evidence="2">VKM Ac-2121</strain>
    </source>
</reference>
<name>A0A1X7PGH7_9MICO</name>
<evidence type="ECO:0000313" key="2">
    <source>
        <dbReference type="Proteomes" id="UP000193711"/>
    </source>
</evidence>
<dbReference type="AlphaFoldDB" id="A0A1X7PGH7"/>
<dbReference type="EMBL" id="FXBM01000003">
    <property type="protein sequence ID" value="SMH50024.1"/>
    <property type="molecule type" value="Genomic_DNA"/>
</dbReference>
<proteinExistence type="predicted"/>
<sequence>MSIERSSEYVPSPMWGSYVTTTAVTSNRVGRYTDVAPAPRRAQREYAVATGAVALPST</sequence>
<dbReference type="RefSeq" id="WP_165759665.1">
    <property type="nucleotide sequence ID" value="NZ_FXBM01000003.1"/>
</dbReference>
<accession>A0A1X7PGH7</accession>
<gene>
    <name evidence="1" type="ORF">SAMN06295885_3476</name>
</gene>
<dbReference type="STRING" id="1891671.SAMN06295885_3476"/>
<keyword evidence="2" id="KW-1185">Reference proteome</keyword>
<protein>
    <submittedName>
        <fullName evidence="1">Uncharacterized protein</fullName>
    </submittedName>
</protein>
<dbReference type="Proteomes" id="UP000193711">
    <property type="component" value="Unassembled WGS sequence"/>
</dbReference>
<evidence type="ECO:0000313" key="1">
    <source>
        <dbReference type="EMBL" id="SMH50024.1"/>
    </source>
</evidence>